<comment type="caution">
    <text evidence="2">The sequence shown here is derived from an EMBL/GenBank/DDBJ whole genome shotgun (WGS) entry which is preliminary data.</text>
</comment>
<feature type="region of interest" description="Disordered" evidence="1">
    <location>
        <begin position="1"/>
        <end position="22"/>
    </location>
</feature>
<reference evidence="2 3" key="1">
    <citation type="journal article" date="2021" name="Hortic Res">
        <title>The domestication of Cucurbita argyrosperma as revealed by the genome of its wild relative.</title>
        <authorList>
            <person name="Barrera-Redondo J."/>
            <person name="Sanchez-de la Vega G."/>
            <person name="Aguirre-Liguori J.A."/>
            <person name="Castellanos-Morales G."/>
            <person name="Gutierrez-Guerrero Y.T."/>
            <person name="Aguirre-Dugua X."/>
            <person name="Aguirre-Planter E."/>
            <person name="Tenaillon M.I."/>
            <person name="Lira-Saade R."/>
            <person name="Eguiarte L.E."/>
        </authorList>
    </citation>
    <scope>NUCLEOTIDE SEQUENCE [LARGE SCALE GENOMIC DNA]</scope>
    <source>
        <strain evidence="2">JBR-2021</strain>
    </source>
</reference>
<evidence type="ECO:0000313" key="3">
    <source>
        <dbReference type="Proteomes" id="UP000685013"/>
    </source>
</evidence>
<feature type="non-terminal residue" evidence="2">
    <location>
        <position position="1"/>
    </location>
</feature>
<proteinExistence type="predicted"/>
<protein>
    <submittedName>
        <fullName evidence="2">Uncharacterized protein</fullName>
    </submittedName>
</protein>
<evidence type="ECO:0000256" key="1">
    <source>
        <dbReference type="SAM" id="MobiDB-lite"/>
    </source>
</evidence>
<dbReference type="Proteomes" id="UP000685013">
    <property type="component" value="Chromosome 2"/>
</dbReference>
<dbReference type="EMBL" id="JAGKQH010000002">
    <property type="protein sequence ID" value="KAG6605552.1"/>
    <property type="molecule type" value="Genomic_DNA"/>
</dbReference>
<sequence length="139" mass="14738">MKARQASVHPVVDETRTTDGGNGAPIGRALITRGCLCGLEIVKWLAFLSPPADQQHTAAACACAGITVLIDIDVAPCWVNNLCAAASMLQPQWHSFAGSPHCLPFSSTSPHLHHHNSFLQVNSSNWSGRICRFPLAAGG</sequence>
<dbReference type="AlphaFoldDB" id="A0AAV6P1T4"/>
<name>A0AAV6P1T4_9ROSI</name>
<gene>
    <name evidence="2" type="ORF">SDJN03_02869</name>
</gene>
<evidence type="ECO:0000313" key="2">
    <source>
        <dbReference type="EMBL" id="KAG6605552.1"/>
    </source>
</evidence>
<accession>A0AAV6P1T4</accession>
<organism evidence="2 3">
    <name type="scientific">Cucurbita argyrosperma subsp. sororia</name>
    <dbReference type="NCBI Taxonomy" id="37648"/>
    <lineage>
        <taxon>Eukaryota</taxon>
        <taxon>Viridiplantae</taxon>
        <taxon>Streptophyta</taxon>
        <taxon>Embryophyta</taxon>
        <taxon>Tracheophyta</taxon>
        <taxon>Spermatophyta</taxon>
        <taxon>Magnoliopsida</taxon>
        <taxon>eudicotyledons</taxon>
        <taxon>Gunneridae</taxon>
        <taxon>Pentapetalae</taxon>
        <taxon>rosids</taxon>
        <taxon>fabids</taxon>
        <taxon>Cucurbitales</taxon>
        <taxon>Cucurbitaceae</taxon>
        <taxon>Cucurbiteae</taxon>
        <taxon>Cucurbita</taxon>
    </lineage>
</organism>
<keyword evidence="3" id="KW-1185">Reference proteome</keyword>